<dbReference type="InterPro" id="IPR014757">
    <property type="entry name" value="Tscrpt_reg_IclR_C"/>
</dbReference>
<dbReference type="Gene3D" id="1.10.10.10">
    <property type="entry name" value="Winged helix-like DNA-binding domain superfamily/Winged helix DNA-binding domain"/>
    <property type="match status" value="1"/>
</dbReference>
<keyword evidence="7" id="KW-1185">Reference proteome</keyword>
<accession>A0AA51N7F5</accession>
<dbReference type="PANTHER" id="PTHR30136">
    <property type="entry name" value="HELIX-TURN-HELIX TRANSCRIPTIONAL REGULATOR, ICLR FAMILY"/>
    <property type="match status" value="1"/>
</dbReference>
<dbReference type="GO" id="GO:0045892">
    <property type="term" value="P:negative regulation of DNA-templated transcription"/>
    <property type="evidence" value="ECO:0007669"/>
    <property type="project" value="TreeGrafter"/>
</dbReference>
<name>A0AA51N7F5_9BACT</name>
<dbReference type="GO" id="GO:0045893">
    <property type="term" value="P:positive regulation of DNA-templated transcription"/>
    <property type="evidence" value="ECO:0007669"/>
    <property type="project" value="InterPro"/>
</dbReference>
<dbReference type="EMBL" id="CP129970">
    <property type="protein sequence ID" value="WMN07045.1"/>
    <property type="molecule type" value="Genomic_DNA"/>
</dbReference>
<keyword evidence="3" id="KW-0804">Transcription</keyword>
<dbReference type="InterPro" id="IPR036388">
    <property type="entry name" value="WH-like_DNA-bd_sf"/>
</dbReference>
<dbReference type="Proteomes" id="UP001244443">
    <property type="component" value="Chromosome"/>
</dbReference>
<dbReference type="GO" id="GO:0003677">
    <property type="term" value="F:DNA binding"/>
    <property type="evidence" value="ECO:0007669"/>
    <property type="project" value="UniProtKB-KW"/>
</dbReference>
<dbReference type="SUPFAM" id="SSF46785">
    <property type="entry name" value="Winged helix' DNA-binding domain"/>
    <property type="match status" value="1"/>
</dbReference>
<evidence type="ECO:0000256" key="3">
    <source>
        <dbReference type="ARBA" id="ARBA00023163"/>
    </source>
</evidence>
<dbReference type="GO" id="GO:0003700">
    <property type="term" value="F:DNA-binding transcription factor activity"/>
    <property type="evidence" value="ECO:0007669"/>
    <property type="project" value="TreeGrafter"/>
</dbReference>
<dbReference type="Gene3D" id="3.30.450.40">
    <property type="match status" value="1"/>
</dbReference>
<evidence type="ECO:0000313" key="6">
    <source>
        <dbReference type="EMBL" id="WMN07045.1"/>
    </source>
</evidence>
<evidence type="ECO:0000259" key="5">
    <source>
        <dbReference type="PROSITE" id="PS51078"/>
    </source>
</evidence>
<dbReference type="InterPro" id="IPR050707">
    <property type="entry name" value="HTH_MetabolicPath_Reg"/>
</dbReference>
<sequence>MESIKKSDFVQSLEKGLNVIASFDPENQSMTLTEVAKKVDLTRANARRILLTLQYLGYVQCEDGKKFSLSPKILTLGYSYLSGLPYHEIAKPFLRQLADQVNESCSMSVLDQNDIVYVARVQTNRIMTLALGIGTRLPVYATSMGRVLLSRMEDEDLREYLHNLKIEKLTENTITDPDKLFERIKLVRNRGWAIADQELEIGVRSIACPIKDKSGKTIAALNISGHASRVSKDEMQEKFLPPLKSTVVQIENAIHKL</sequence>
<keyword evidence="1" id="KW-0805">Transcription regulation</keyword>
<dbReference type="AlphaFoldDB" id="A0AA51N7F5"/>
<dbReference type="PANTHER" id="PTHR30136:SF34">
    <property type="entry name" value="TRANSCRIPTIONAL REGULATOR"/>
    <property type="match status" value="1"/>
</dbReference>
<feature type="domain" description="IclR-ED" evidence="5">
    <location>
        <begin position="72"/>
        <end position="256"/>
    </location>
</feature>
<evidence type="ECO:0000259" key="4">
    <source>
        <dbReference type="PROSITE" id="PS51077"/>
    </source>
</evidence>
<dbReference type="PROSITE" id="PS51077">
    <property type="entry name" value="HTH_ICLR"/>
    <property type="match status" value="1"/>
</dbReference>
<evidence type="ECO:0000313" key="7">
    <source>
        <dbReference type="Proteomes" id="UP001244443"/>
    </source>
</evidence>
<organism evidence="6 7">
    <name type="scientific">Marivirga arenosa</name>
    <dbReference type="NCBI Taxonomy" id="3059076"/>
    <lineage>
        <taxon>Bacteria</taxon>
        <taxon>Pseudomonadati</taxon>
        <taxon>Bacteroidota</taxon>
        <taxon>Cytophagia</taxon>
        <taxon>Cytophagales</taxon>
        <taxon>Marivirgaceae</taxon>
        <taxon>Marivirga</taxon>
    </lineage>
</organism>
<dbReference type="SMART" id="SM00346">
    <property type="entry name" value="HTH_ICLR"/>
    <property type="match status" value="1"/>
</dbReference>
<keyword evidence="2" id="KW-0238">DNA-binding</keyword>
<dbReference type="InterPro" id="IPR036390">
    <property type="entry name" value="WH_DNA-bd_sf"/>
</dbReference>
<dbReference type="InterPro" id="IPR029016">
    <property type="entry name" value="GAF-like_dom_sf"/>
</dbReference>
<protein>
    <submittedName>
        <fullName evidence="6">IclR family transcriptional regulator</fullName>
    </submittedName>
</protein>
<dbReference type="RefSeq" id="WP_308357070.1">
    <property type="nucleotide sequence ID" value="NZ_CP129970.2"/>
</dbReference>
<dbReference type="NCBIfam" id="TIGR02431">
    <property type="entry name" value="pcaR_pcaU"/>
    <property type="match status" value="1"/>
</dbReference>
<dbReference type="Pfam" id="PF01614">
    <property type="entry name" value="IclR_C"/>
    <property type="match status" value="1"/>
</dbReference>
<dbReference type="InterPro" id="IPR012794">
    <property type="entry name" value="PcaR_PcaU"/>
</dbReference>
<evidence type="ECO:0000256" key="1">
    <source>
        <dbReference type="ARBA" id="ARBA00023015"/>
    </source>
</evidence>
<dbReference type="PROSITE" id="PS51078">
    <property type="entry name" value="ICLR_ED"/>
    <property type="match status" value="1"/>
</dbReference>
<proteinExistence type="predicted"/>
<dbReference type="Pfam" id="PF09339">
    <property type="entry name" value="HTH_IclR"/>
    <property type="match status" value="1"/>
</dbReference>
<dbReference type="InterPro" id="IPR005471">
    <property type="entry name" value="Tscrpt_reg_IclR_N"/>
</dbReference>
<dbReference type="GO" id="GO:0046278">
    <property type="term" value="P:3,4-dihydroxybenzoate metabolic process"/>
    <property type="evidence" value="ECO:0007669"/>
    <property type="project" value="InterPro"/>
</dbReference>
<gene>
    <name evidence="6" type="ORF">QYS48_27580</name>
</gene>
<feature type="domain" description="HTH iclR-type" evidence="4">
    <location>
        <begin position="10"/>
        <end position="71"/>
    </location>
</feature>
<evidence type="ECO:0000256" key="2">
    <source>
        <dbReference type="ARBA" id="ARBA00023125"/>
    </source>
</evidence>
<reference evidence="6" key="1">
    <citation type="submission" date="2023-08" db="EMBL/GenBank/DDBJ databases">
        <title>Comparative genomics and taxonomic characterization of three novel marine species of genus Marivirga.</title>
        <authorList>
            <person name="Muhammad N."/>
            <person name="Kim S.-G."/>
        </authorList>
    </citation>
    <scope>NUCLEOTIDE SEQUENCE [LARGE SCALE GENOMIC DNA]</scope>
    <source>
        <strain evidence="6">ABR2-2</strain>
    </source>
</reference>
<dbReference type="SUPFAM" id="SSF55781">
    <property type="entry name" value="GAF domain-like"/>
    <property type="match status" value="1"/>
</dbReference>